<evidence type="ECO:0000313" key="4">
    <source>
        <dbReference type="Ensembl" id="ENSDNVP00000012171.1"/>
    </source>
</evidence>
<dbReference type="AlphaFoldDB" id="A0A8C4JR18"/>
<dbReference type="SUPFAM" id="SSF56574">
    <property type="entry name" value="Serpins"/>
    <property type="match status" value="1"/>
</dbReference>
<accession>A0A8C4JR18</accession>
<name>A0A8C4JR18_DRONO</name>
<feature type="domain" description="Serpin" evidence="3">
    <location>
        <begin position="55"/>
        <end position="93"/>
    </location>
</feature>
<dbReference type="Ensembl" id="ENSDNVT00000014675.1">
    <property type="protein sequence ID" value="ENSDNVP00000012171.1"/>
    <property type="gene ID" value="ENSDNVG00000008585.1"/>
</dbReference>
<feature type="region of interest" description="Disordered" evidence="1">
    <location>
        <begin position="18"/>
        <end position="41"/>
    </location>
</feature>
<evidence type="ECO:0000256" key="2">
    <source>
        <dbReference type="SAM" id="SignalP"/>
    </source>
</evidence>
<proteinExistence type="predicted"/>
<evidence type="ECO:0000313" key="5">
    <source>
        <dbReference type="Proteomes" id="UP000694423"/>
    </source>
</evidence>
<protein>
    <recommendedName>
        <fullName evidence="3">Serpin domain-containing protein</fullName>
    </recommendedName>
</protein>
<reference evidence="4" key="2">
    <citation type="submission" date="2025-09" db="UniProtKB">
        <authorList>
            <consortium name="Ensembl"/>
        </authorList>
    </citation>
    <scope>IDENTIFICATION</scope>
</reference>
<dbReference type="InterPro" id="IPR042178">
    <property type="entry name" value="Serpin_sf_1"/>
</dbReference>
<dbReference type="InterPro" id="IPR023796">
    <property type="entry name" value="Serpin_dom"/>
</dbReference>
<feature type="compositionally biased region" description="Acidic residues" evidence="1">
    <location>
        <begin position="25"/>
        <end position="36"/>
    </location>
</feature>
<sequence length="112" mass="12363">PRCLVLFLCIIVHLPPSFCNTNDWSPEDSSEEDDGGEDKNCDVTWKKSQRLAKGLMKFSTDLLREVQLESNSANVILSPLSITLALSHLALGNLLVTKAPAPALPSTPIWRY</sequence>
<organism evidence="4 5">
    <name type="scientific">Dromaius novaehollandiae</name>
    <name type="common">Emu</name>
    <dbReference type="NCBI Taxonomy" id="8790"/>
    <lineage>
        <taxon>Eukaryota</taxon>
        <taxon>Metazoa</taxon>
        <taxon>Chordata</taxon>
        <taxon>Craniata</taxon>
        <taxon>Vertebrata</taxon>
        <taxon>Euteleostomi</taxon>
        <taxon>Archelosauria</taxon>
        <taxon>Archosauria</taxon>
        <taxon>Dinosauria</taxon>
        <taxon>Saurischia</taxon>
        <taxon>Theropoda</taxon>
        <taxon>Coelurosauria</taxon>
        <taxon>Aves</taxon>
        <taxon>Palaeognathae</taxon>
        <taxon>Casuariiformes</taxon>
        <taxon>Dromaiidae</taxon>
        <taxon>Dromaius</taxon>
    </lineage>
</organism>
<dbReference type="Proteomes" id="UP000694423">
    <property type="component" value="Unplaced"/>
</dbReference>
<dbReference type="Pfam" id="PF00079">
    <property type="entry name" value="Serpin"/>
    <property type="match status" value="1"/>
</dbReference>
<dbReference type="Gene3D" id="3.30.497.10">
    <property type="entry name" value="Antithrombin, subunit I, domain 2"/>
    <property type="match status" value="1"/>
</dbReference>
<keyword evidence="5" id="KW-1185">Reference proteome</keyword>
<evidence type="ECO:0000256" key="1">
    <source>
        <dbReference type="SAM" id="MobiDB-lite"/>
    </source>
</evidence>
<keyword evidence="2" id="KW-0732">Signal</keyword>
<feature type="signal peptide" evidence="2">
    <location>
        <begin position="1"/>
        <end position="19"/>
    </location>
</feature>
<feature type="chain" id="PRO_5034336358" description="Serpin domain-containing protein" evidence="2">
    <location>
        <begin position="20"/>
        <end position="112"/>
    </location>
</feature>
<dbReference type="InterPro" id="IPR036186">
    <property type="entry name" value="Serpin_sf"/>
</dbReference>
<evidence type="ECO:0000259" key="3">
    <source>
        <dbReference type="Pfam" id="PF00079"/>
    </source>
</evidence>
<reference evidence="4" key="1">
    <citation type="submission" date="2025-08" db="UniProtKB">
        <authorList>
            <consortium name="Ensembl"/>
        </authorList>
    </citation>
    <scope>IDENTIFICATION</scope>
</reference>